<dbReference type="GO" id="GO:0000976">
    <property type="term" value="F:transcription cis-regulatory region binding"/>
    <property type="evidence" value="ECO:0007669"/>
    <property type="project" value="TreeGrafter"/>
</dbReference>
<evidence type="ECO:0000256" key="3">
    <source>
        <dbReference type="ARBA" id="ARBA00023125"/>
    </source>
</evidence>
<dbReference type="OrthoDB" id="196624at2"/>
<evidence type="ECO:0000256" key="1">
    <source>
        <dbReference type="ARBA" id="ARBA00009437"/>
    </source>
</evidence>
<reference evidence="6 7" key="1">
    <citation type="submission" date="2018-06" db="EMBL/GenBank/DDBJ databases">
        <title>Genomic Encyclopedia of Archaeal and Bacterial Type Strains, Phase II (KMG-II): from individual species to whole genera.</title>
        <authorList>
            <person name="Goeker M."/>
        </authorList>
    </citation>
    <scope>NUCLEOTIDE SEQUENCE [LARGE SCALE GENOMIC DNA]</scope>
    <source>
        <strain evidence="6 7">DSM 24525</strain>
    </source>
</reference>
<keyword evidence="2" id="KW-0805">Transcription regulation</keyword>
<dbReference type="CDD" id="cd05466">
    <property type="entry name" value="PBP2_LTTR_substrate"/>
    <property type="match status" value="1"/>
</dbReference>
<dbReference type="Proteomes" id="UP000249688">
    <property type="component" value="Unassembled WGS sequence"/>
</dbReference>
<dbReference type="Gene3D" id="1.10.10.10">
    <property type="entry name" value="Winged helix-like DNA-binding domain superfamily/Winged helix DNA-binding domain"/>
    <property type="match status" value="1"/>
</dbReference>
<dbReference type="FunFam" id="1.10.10.10:FF:000001">
    <property type="entry name" value="LysR family transcriptional regulator"/>
    <property type="match status" value="1"/>
</dbReference>
<keyword evidence="3" id="KW-0238">DNA-binding</keyword>
<name>A0A2W7INT9_9PROT</name>
<dbReference type="GO" id="GO:0003700">
    <property type="term" value="F:DNA-binding transcription factor activity"/>
    <property type="evidence" value="ECO:0007669"/>
    <property type="project" value="InterPro"/>
</dbReference>
<proteinExistence type="inferred from homology"/>
<dbReference type="PANTHER" id="PTHR30126">
    <property type="entry name" value="HTH-TYPE TRANSCRIPTIONAL REGULATOR"/>
    <property type="match status" value="1"/>
</dbReference>
<comment type="similarity">
    <text evidence="1">Belongs to the LysR transcriptional regulatory family.</text>
</comment>
<dbReference type="PANTHER" id="PTHR30126:SF91">
    <property type="entry name" value="LYSR FAMILY TRANSCRIPTIONAL REGULATOR"/>
    <property type="match status" value="1"/>
</dbReference>
<dbReference type="RefSeq" id="WP_111396880.1">
    <property type="nucleotide sequence ID" value="NZ_QKYU01000003.1"/>
</dbReference>
<accession>A0A2W7INT9</accession>
<comment type="caution">
    <text evidence="6">The sequence shown here is derived from an EMBL/GenBank/DDBJ whole genome shotgun (WGS) entry which is preliminary data.</text>
</comment>
<dbReference type="SUPFAM" id="SSF53850">
    <property type="entry name" value="Periplasmic binding protein-like II"/>
    <property type="match status" value="1"/>
</dbReference>
<evidence type="ECO:0000313" key="7">
    <source>
        <dbReference type="Proteomes" id="UP000249688"/>
    </source>
</evidence>
<keyword evidence="4" id="KW-0804">Transcription</keyword>
<evidence type="ECO:0000256" key="4">
    <source>
        <dbReference type="ARBA" id="ARBA00023163"/>
    </source>
</evidence>
<protein>
    <submittedName>
        <fullName evidence="6">LysR family transcriptional regulator</fullName>
    </submittedName>
</protein>
<dbReference type="InterPro" id="IPR000847">
    <property type="entry name" value="LysR_HTH_N"/>
</dbReference>
<dbReference type="InterPro" id="IPR005119">
    <property type="entry name" value="LysR_subst-bd"/>
</dbReference>
<dbReference type="SUPFAM" id="SSF46785">
    <property type="entry name" value="Winged helix' DNA-binding domain"/>
    <property type="match status" value="1"/>
</dbReference>
<keyword evidence="7" id="KW-1185">Reference proteome</keyword>
<dbReference type="Gene3D" id="3.40.190.290">
    <property type="match status" value="1"/>
</dbReference>
<dbReference type="EMBL" id="QKYU01000003">
    <property type="protein sequence ID" value="PZW49179.1"/>
    <property type="molecule type" value="Genomic_DNA"/>
</dbReference>
<dbReference type="PROSITE" id="PS50931">
    <property type="entry name" value="HTH_LYSR"/>
    <property type="match status" value="1"/>
</dbReference>
<dbReference type="Pfam" id="PF03466">
    <property type="entry name" value="LysR_substrate"/>
    <property type="match status" value="1"/>
</dbReference>
<evidence type="ECO:0000259" key="5">
    <source>
        <dbReference type="PROSITE" id="PS50931"/>
    </source>
</evidence>
<feature type="domain" description="HTH lysR-type" evidence="5">
    <location>
        <begin position="5"/>
        <end position="62"/>
    </location>
</feature>
<organism evidence="6 7">
    <name type="scientific">Humitalea rosea</name>
    <dbReference type="NCBI Taxonomy" id="990373"/>
    <lineage>
        <taxon>Bacteria</taxon>
        <taxon>Pseudomonadati</taxon>
        <taxon>Pseudomonadota</taxon>
        <taxon>Alphaproteobacteria</taxon>
        <taxon>Acetobacterales</taxon>
        <taxon>Roseomonadaceae</taxon>
        <taxon>Humitalea</taxon>
    </lineage>
</organism>
<evidence type="ECO:0000313" key="6">
    <source>
        <dbReference type="EMBL" id="PZW49179.1"/>
    </source>
</evidence>
<dbReference type="InterPro" id="IPR036388">
    <property type="entry name" value="WH-like_DNA-bd_sf"/>
</dbReference>
<dbReference type="InterPro" id="IPR036390">
    <property type="entry name" value="WH_DNA-bd_sf"/>
</dbReference>
<evidence type="ECO:0000256" key="2">
    <source>
        <dbReference type="ARBA" id="ARBA00023015"/>
    </source>
</evidence>
<sequence>MIDALTLDQLRIFLAVADSGSFTGAGKQLQRVQSAISQSIQTLEVTLGLALFDRREKKPRLTHAGRALVADARRVIAGADMLRGRAESISKGLEAELAIAIGQLLPQDIGMAVLRELQQRFPELPVRLLTGGIAAPERYLRAGTVELAIFPLELTQATDLEAEFLLEVPLVPVVASSHPLATLPGLITRQEISSHVQLVLTDAMTTDDWSRGVVSSVVWRFADMNARMVFLLNGFGWCNMPLHMVAPHLKSGALTRLRLTEQEGFTMQLHAVYQRGRPPGPAGRWVIDRLHAHLAARGN</sequence>
<dbReference type="PRINTS" id="PR00039">
    <property type="entry name" value="HTHLYSR"/>
</dbReference>
<gene>
    <name evidence="6" type="ORF">C8P66_103205</name>
</gene>
<dbReference type="Pfam" id="PF00126">
    <property type="entry name" value="HTH_1"/>
    <property type="match status" value="1"/>
</dbReference>
<dbReference type="AlphaFoldDB" id="A0A2W7INT9"/>